<proteinExistence type="predicted"/>
<accession>A0A7C4JKA9</accession>
<dbReference type="EMBL" id="DTBD01000069">
    <property type="protein sequence ID" value="HGQ65077.1"/>
    <property type="molecule type" value="Genomic_DNA"/>
</dbReference>
<sequence>MNKTMFAVIPLILLTILGSALAMWYDVLKIRAIVETGSVDVEFSGRLYVEDFENKDVARCSARYAEIENEDANNPFGNNDLELSITVDNAYPCYICKVNTVYVKNVGSIPVHVKIDRIIASVAGSPTAGICEQKFDPNRGPYFECDVDNDGDADINLWGCFTSFLRDIQLHPGEEKSFTVELHVKQGAEENSSFTIQIYLKARQYNE</sequence>
<dbReference type="AlphaFoldDB" id="A0A7C4JKA9"/>
<protein>
    <submittedName>
        <fullName evidence="2">Uncharacterized protein</fullName>
    </submittedName>
</protein>
<evidence type="ECO:0000313" key="1">
    <source>
        <dbReference type="EMBL" id="HGQ36777.1"/>
    </source>
</evidence>
<gene>
    <name evidence="2" type="ORF">ENU08_07530</name>
    <name evidence="1" type="ORF">ENU41_08925</name>
</gene>
<evidence type="ECO:0000313" key="2">
    <source>
        <dbReference type="EMBL" id="HGQ65077.1"/>
    </source>
</evidence>
<organism evidence="2">
    <name type="scientific">Ignisphaera aggregans</name>
    <dbReference type="NCBI Taxonomy" id="334771"/>
    <lineage>
        <taxon>Archaea</taxon>
        <taxon>Thermoproteota</taxon>
        <taxon>Thermoprotei</taxon>
        <taxon>Desulfurococcales</taxon>
        <taxon>Desulfurococcaceae</taxon>
        <taxon>Ignisphaera</taxon>
    </lineage>
</organism>
<dbReference type="EMBL" id="DTCK01000048">
    <property type="protein sequence ID" value="HGQ36777.1"/>
    <property type="molecule type" value="Genomic_DNA"/>
</dbReference>
<comment type="caution">
    <text evidence="2">The sequence shown here is derived from an EMBL/GenBank/DDBJ whole genome shotgun (WGS) entry which is preliminary data.</text>
</comment>
<reference evidence="2" key="1">
    <citation type="journal article" date="2020" name="mSystems">
        <title>Genome- and Community-Level Interaction Insights into Carbon Utilization and Element Cycling Functions of Hydrothermarchaeota in Hydrothermal Sediment.</title>
        <authorList>
            <person name="Zhou Z."/>
            <person name="Liu Y."/>
            <person name="Xu W."/>
            <person name="Pan J."/>
            <person name="Luo Z.H."/>
            <person name="Li M."/>
        </authorList>
    </citation>
    <scope>NUCLEOTIDE SEQUENCE [LARGE SCALE GENOMIC DNA]</scope>
    <source>
        <strain evidence="2">SpSt-637</strain>
        <strain evidence="1">SpSt-667</strain>
    </source>
</reference>
<name>A0A7C4JKA9_9CREN</name>